<protein>
    <recommendedName>
        <fullName evidence="2">GH16 domain-containing protein</fullName>
    </recommendedName>
</protein>
<evidence type="ECO:0000256" key="1">
    <source>
        <dbReference type="ARBA" id="ARBA00006865"/>
    </source>
</evidence>
<comment type="similarity">
    <text evidence="1">Belongs to the glycosyl hydrolase 16 family.</text>
</comment>
<dbReference type="RefSeq" id="WP_171185067.1">
    <property type="nucleotide sequence ID" value="NZ_WTPX01000030.1"/>
</dbReference>
<feature type="domain" description="GH16" evidence="2">
    <location>
        <begin position="82"/>
        <end position="338"/>
    </location>
</feature>
<organism evidence="3 4">
    <name type="scientific">Alienimonas chondri</name>
    <dbReference type="NCBI Taxonomy" id="2681879"/>
    <lineage>
        <taxon>Bacteria</taxon>
        <taxon>Pseudomonadati</taxon>
        <taxon>Planctomycetota</taxon>
        <taxon>Planctomycetia</taxon>
        <taxon>Planctomycetales</taxon>
        <taxon>Planctomycetaceae</taxon>
        <taxon>Alienimonas</taxon>
    </lineage>
</organism>
<dbReference type="InterPro" id="IPR000757">
    <property type="entry name" value="Beta-glucanase-like"/>
</dbReference>
<dbReference type="SUPFAM" id="SSF49899">
    <property type="entry name" value="Concanavalin A-like lectins/glucanases"/>
    <property type="match status" value="1"/>
</dbReference>
<evidence type="ECO:0000313" key="3">
    <source>
        <dbReference type="EMBL" id="NNJ25256.1"/>
    </source>
</evidence>
<dbReference type="Gene3D" id="2.60.120.200">
    <property type="match status" value="1"/>
</dbReference>
<dbReference type="InterPro" id="IPR050546">
    <property type="entry name" value="Glycosyl_Hydrlase_16"/>
</dbReference>
<dbReference type="EMBL" id="WTPX01000030">
    <property type="protein sequence ID" value="NNJ25256.1"/>
    <property type="molecule type" value="Genomic_DNA"/>
</dbReference>
<dbReference type="InterPro" id="IPR013320">
    <property type="entry name" value="ConA-like_dom_sf"/>
</dbReference>
<sequence length="338" mass="37866">MLPFAPLLLAVAFAPADPPTLDTFSAAGVAFPTEPGRLYQLQRRIDVKGGDEYEDVDVAIRGTGERVVRFLPAGDYRLVRPTGWALVWRDEFNGEQLDLTKWGKEVDNYGGGNNERQAYLPDDKYAFVKDGALNIAVYRDPHTTSDGKTQPYSSARLRTRGRGEWKFGKIEVRAKMPDGQGIWPAIWMLPTESPYGGWAAGGEIDIIESRGSAVQETTGALHFGGAWPRNAYVAHSYPFPDKNAAEAFHTYTVEWDADAIRWFVDGTLAQTRTKDEWFSEAARENPSAPFDQPFHLLINVAVDGRFFEKVDQQADRLPPDAFPQTLLVDYVRVYQKGE</sequence>
<evidence type="ECO:0000313" key="4">
    <source>
        <dbReference type="Proteomes" id="UP000609651"/>
    </source>
</evidence>
<dbReference type="CDD" id="cd08023">
    <property type="entry name" value="GH16_laminarinase_like"/>
    <property type="match status" value="1"/>
</dbReference>
<proteinExistence type="inferred from homology"/>
<gene>
    <name evidence="3" type="ORF">LzC2_13240</name>
</gene>
<keyword evidence="4" id="KW-1185">Reference proteome</keyword>
<dbReference type="PANTHER" id="PTHR10963:SF55">
    <property type="entry name" value="GLYCOSIDE HYDROLASE FAMILY 16 PROTEIN"/>
    <property type="match status" value="1"/>
</dbReference>
<dbReference type="PANTHER" id="PTHR10963">
    <property type="entry name" value="GLYCOSYL HYDROLASE-RELATED"/>
    <property type="match status" value="1"/>
</dbReference>
<evidence type="ECO:0000259" key="2">
    <source>
        <dbReference type="PROSITE" id="PS51762"/>
    </source>
</evidence>
<comment type="caution">
    <text evidence="3">The sequence shown here is derived from an EMBL/GenBank/DDBJ whole genome shotgun (WGS) entry which is preliminary data.</text>
</comment>
<name>A0ABX1VBD1_9PLAN</name>
<reference evidence="3 4" key="1">
    <citation type="journal article" date="2020" name="Syst. Appl. Microbiol.">
        <title>Alienimonas chondri sp. nov., a novel planctomycete isolated from the biofilm of the red alga Chondrus crispus.</title>
        <authorList>
            <person name="Vitorino I."/>
            <person name="Albuquerque L."/>
            <person name="Wiegand S."/>
            <person name="Kallscheuer N."/>
            <person name="da Costa M.S."/>
            <person name="Lobo-da-Cunha A."/>
            <person name="Jogler C."/>
            <person name="Lage O.M."/>
        </authorList>
    </citation>
    <scope>NUCLEOTIDE SEQUENCE [LARGE SCALE GENOMIC DNA]</scope>
    <source>
        <strain evidence="3 4">LzC2</strain>
    </source>
</reference>
<dbReference type="PROSITE" id="PS51762">
    <property type="entry name" value="GH16_2"/>
    <property type="match status" value="1"/>
</dbReference>
<accession>A0ABX1VBD1</accession>
<dbReference type="Pfam" id="PF00722">
    <property type="entry name" value="Glyco_hydro_16"/>
    <property type="match status" value="1"/>
</dbReference>
<dbReference type="Proteomes" id="UP000609651">
    <property type="component" value="Unassembled WGS sequence"/>
</dbReference>